<proteinExistence type="predicted"/>
<dbReference type="InterPro" id="IPR012373">
    <property type="entry name" value="Ferrdict_sens_TM"/>
</dbReference>
<feature type="domain" description="FecR protein" evidence="2">
    <location>
        <begin position="71"/>
        <end position="158"/>
    </location>
</feature>
<evidence type="ECO:0000259" key="2">
    <source>
        <dbReference type="Pfam" id="PF04773"/>
    </source>
</evidence>
<keyword evidence="1" id="KW-0812">Transmembrane</keyword>
<reference evidence="4 5" key="1">
    <citation type="submission" date="2009-10" db="EMBL/GenBank/DDBJ databases">
        <authorList>
            <person name="Qin X."/>
            <person name="Bachman B."/>
            <person name="Battles P."/>
            <person name="Bell A."/>
            <person name="Bess C."/>
            <person name="Bickham C."/>
            <person name="Chaboub L."/>
            <person name="Chen D."/>
            <person name="Coyle M."/>
            <person name="Deiros D.R."/>
            <person name="Dinh H."/>
            <person name="Forbes L."/>
            <person name="Fowler G."/>
            <person name="Francisco L."/>
            <person name="Fu Q."/>
            <person name="Gubbala S."/>
            <person name="Hale W."/>
            <person name="Han Y."/>
            <person name="Hemphill L."/>
            <person name="Highlander S.K."/>
            <person name="Hirani K."/>
            <person name="Hogues M."/>
            <person name="Jackson L."/>
            <person name="Jakkamsetti A."/>
            <person name="Javaid M."/>
            <person name="Jiang H."/>
            <person name="Korchina V."/>
            <person name="Kovar C."/>
            <person name="Lara F."/>
            <person name="Lee S."/>
            <person name="Mata R."/>
            <person name="Mathew T."/>
            <person name="Moen C."/>
            <person name="Morales K."/>
            <person name="Munidasa M."/>
            <person name="Nazareth L."/>
            <person name="Ngo R."/>
            <person name="Nguyen L."/>
            <person name="Okwuonu G."/>
            <person name="Ongeri F."/>
            <person name="Patil S."/>
            <person name="Petrosino J."/>
            <person name="Pham C."/>
            <person name="Pham P."/>
            <person name="Pu L.-L."/>
            <person name="Puazo M."/>
            <person name="Raj R."/>
            <person name="Reid J."/>
            <person name="Rouhana J."/>
            <person name="Saada N."/>
            <person name="Shang Y."/>
            <person name="Simmons D."/>
            <person name="Thornton R."/>
            <person name="Warren J."/>
            <person name="Weissenberger G."/>
            <person name="Zhang J."/>
            <person name="Zhang L."/>
            <person name="Zhou C."/>
            <person name="Zhu D."/>
            <person name="Muzny D."/>
            <person name="Worley K."/>
            <person name="Gibbs R."/>
        </authorList>
    </citation>
    <scope>NUCLEOTIDE SEQUENCE [LARGE SCALE GENOMIC DNA]</scope>
    <source>
        <strain evidence="4 5">DSM 17361</strain>
    </source>
</reference>
<keyword evidence="1" id="KW-0472">Membrane</keyword>
<accession>D1PSV8</accession>
<evidence type="ECO:0000259" key="3">
    <source>
        <dbReference type="Pfam" id="PF16344"/>
    </source>
</evidence>
<feature type="domain" description="Protein FecR C-terminal" evidence="3">
    <location>
        <begin position="205"/>
        <end position="260"/>
    </location>
</feature>
<dbReference type="EMBL" id="ACKS01000009">
    <property type="protein sequence ID" value="EFA45476.1"/>
    <property type="molecule type" value="Genomic_DNA"/>
</dbReference>
<evidence type="ECO:0000256" key="1">
    <source>
        <dbReference type="SAM" id="Phobius"/>
    </source>
</evidence>
<dbReference type="eggNOG" id="COG3712">
    <property type="taxonomic scope" value="Bacteria"/>
</dbReference>
<dbReference type="Pfam" id="PF04773">
    <property type="entry name" value="FecR"/>
    <property type="match status" value="1"/>
</dbReference>
<dbReference type="InterPro" id="IPR006860">
    <property type="entry name" value="FecR"/>
</dbReference>
<gene>
    <name evidence="4" type="ORF">HMPREF0645_0067</name>
</gene>
<dbReference type="PANTHER" id="PTHR30273:SF2">
    <property type="entry name" value="PROTEIN FECR"/>
    <property type="match status" value="1"/>
</dbReference>
<dbReference type="HOGENOM" id="CLU_050192_2_2_10"/>
<dbReference type="Proteomes" id="UP000003160">
    <property type="component" value="Unassembled WGS sequence"/>
</dbReference>
<dbReference type="Gene3D" id="3.55.50.30">
    <property type="match status" value="1"/>
</dbReference>
<evidence type="ECO:0000313" key="5">
    <source>
        <dbReference type="Proteomes" id="UP000003160"/>
    </source>
</evidence>
<feature type="transmembrane region" description="Helical" evidence="1">
    <location>
        <begin position="43"/>
        <end position="64"/>
    </location>
</feature>
<sequence length="265" mass="29056">MTPTKDKEQRFVMRYYAPGKLDTRKALQKVKAGIGMRPTRYRWAWVGTAAALLVLVVAGTTLYFHEPSTTLTAKRSVERYTLADGTRVTLAPGATLSYKGDNCRRVEIEGKVFLDIKHDADNPFMIMDQNYTINDIGTKLMVEESLAGTSVYVTEGTVYFASTANKKSGITLNESDAAILTAHGNGPKRIAHPASNATTWATGQFHFDNTPLADVLRDLSAYYGVELSCADTGKHLSGDFDAVSLDEVVAIIEQTLNVRIVSRIP</sequence>
<keyword evidence="5" id="KW-1185">Reference proteome</keyword>
<keyword evidence="1" id="KW-1133">Transmembrane helix</keyword>
<comment type="caution">
    <text evidence="4">The sequence shown here is derived from an EMBL/GenBank/DDBJ whole genome shotgun (WGS) entry which is preliminary data.</text>
</comment>
<dbReference type="PANTHER" id="PTHR30273">
    <property type="entry name" value="PERIPLASMIC SIGNAL SENSOR AND SIGMA FACTOR ACTIVATOR FECR-RELATED"/>
    <property type="match status" value="1"/>
</dbReference>
<protein>
    <recommendedName>
        <fullName evidence="6">Sigma factor regulatory protein, FecR/PupR family</fullName>
    </recommendedName>
</protein>
<dbReference type="Pfam" id="PF16344">
    <property type="entry name" value="FecR_C"/>
    <property type="match status" value="1"/>
</dbReference>
<evidence type="ECO:0008006" key="6">
    <source>
        <dbReference type="Google" id="ProtNLM"/>
    </source>
</evidence>
<name>D1PSV8_9BACT</name>
<dbReference type="InterPro" id="IPR032508">
    <property type="entry name" value="FecR_C"/>
</dbReference>
<organism evidence="4 5">
    <name type="scientific">Hallella bergensis DSM 17361</name>
    <dbReference type="NCBI Taxonomy" id="585502"/>
    <lineage>
        <taxon>Bacteria</taxon>
        <taxon>Pseudomonadati</taxon>
        <taxon>Bacteroidota</taxon>
        <taxon>Bacteroidia</taxon>
        <taxon>Bacteroidales</taxon>
        <taxon>Prevotellaceae</taxon>
        <taxon>Hallella</taxon>
    </lineage>
</organism>
<dbReference type="Gene3D" id="2.60.120.1440">
    <property type="match status" value="1"/>
</dbReference>
<dbReference type="AlphaFoldDB" id="D1PSV8"/>
<dbReference type="GO" id="GO:0016989">
    <property type="term" value="F:sigma factor antagonist activity"/>
    <property type="evidence" value="ECO:0007669"/>
    <property type="project" value="TreeGrafter"/>
</dbReference>
<evidence type="ECO:0000313" key="4">
    <source>
        <dbReference type="EMBL" id="EFA45476.1"/>
    </source>
</evidence>